<evidence type="ECO:0000313" key="3">
    <source>
        <dbReference type="Proteomes" id="UP000288805"/>
    </source>
</evidence>
<reference evidence="2 3" key="1">
    <citation type="journal article" date="2018" name="PLoS Genet.">
        <title>Population sequencing reveals clonal diversity and ancestral inbreeding in the grapevine cultivar Chardonnay.</title>
        <authorList>
            <person name="Roach M.J."/>
            <person name="Johnson D.L."/>
            <person name="Bohlmann J."/>
            <person name="van Vuuren H.J."/>
            <person name="Jones S.J."/>
            <person name="Pretorius I.S."/>
            <person name="Schmidt S.A."/>
            <person name="Borneman A.R."/>
        </authorList>
    </citation>
    <scope>NUCLEOTIDE SEQUENCE [LARGE SCALE GENOMIC DNA]</scope>
    <source>
        <strain evidence="3">cv. Chardonnay</strain>
        <tissue evidence="2">Leaf</tissue>
    </source>
</reference>
<evidence type="ECO:0000256" key="1">
    <source>
        <dbReference type="SAM" id="Phobius"/>
    </source>
</evidence>
<dbReference type="EMBL" id="QGNW01000246">
    <property type="protein sequence ID" value="RVW81990.1"/>
    <property type="molecule type" value="Genomic_DNA"/>
</dbReference>
<name>A0A438HBZ6_VITVI</name>
<feature type="transmembrane region" description="Helical" evidence="1">
    <location>
        <begin position="20"/>
        <end position="38"/>
    </location>
</feature>
<evidence type="ECO:0000313" key="2">
    <source>
        <dbReference type="EMBL" id="RVW81990.1"/>
    </source>
</evidence>
<dbReference type="KEGG" id="vvi:100267631"/>
<dbReference type="SMR" id="A0A438HBZ6"/>
<gene>
    <name evidence="2" type="ORF">CK203_033270</name>
</gene>
<proteinExistence type="predicted"/>
<organism evidence="2 3">
    <name type="scientific">Vitis vinifera</name>
    <name type="common">Grape</name>
    <dbReference type="NCBI Taxonomy" id="29760"/>
    <lineage>
        <taxon>Eukaryota</taxon>
        <taxon>Viridiplantae</taxon>
        <taxon>Streptophyta</taxon>
        <taxon>Embryophyta</taxon>
        <taxon>Tracheophyta</taxon>
        <taxon>Spermatophyta</taxon>
        <taxon>Magnoliopsida</taxon>
        <taxon>eudicotyledons</taxon>
        <taxon>Gunneridae</taxon>
        <taxon>Pentapetalae</taxon>
        <taxon>rosids</taxon>
        <taxon>Vitales</taxon>
        <taxon>Vitaceae</taxon>
        <taxon>Viteae</taxon>
        <taxon>Vitis</taxon>
    </lineage>
</organism>
<comment type="caution">
    <text evidence="2">The sequence shown here is derived from an EMBL/GenBank/DDBJ whole genome shotgun (WGS) entry which is preliminary data.</text>
</comment>
<keyword evidence="1" id="KW-0472">Membrane</keyword>
<dbReference type="PANTHER" id="PTHR33237">
    <property type="entry name" value="F2P16.13 PROTEIN-RELATED"/>
    <property type="match status" value="1"/>
</dbReference>
<dbReference type="PANTHER" id="PTHR33237:SF21">
    <property type="entry name" value="TRANSMEMBRANE PROTEIN"/>
    <property type="match status" value="1"/>
</dbReference>
<protein>
    <recommendedName>
        <fullName evidence="4">Transmembrane protein</fullName>
    </recommendedName>
</protein>
<dbReference type="AlphaFoldDB" id="A0A438HBZ6"/>
<keyword evidence="1" id="KW-0812">Transmembrane</keyword>
<dbReference type="OMA" id="MEMETRP"/>
<accession>A0A438HBZ6</accession>
<evidence type="ECO:0008006" key="4">
    <source>
        <dbReference type="Google" id="ProtNLM"/>
    </source>
</evidence>
<dbReference type="Proteomes" id="UP000288805">
    <property type="component" value="Unassembled WGS sequence"/>
</dbReference>
<keyword evidence="1" id="KW-1133">Transmembrane helix</keyword>
<sequence length="171" mass="19200">MEALWSLEDKWKLSTQEAVLLFVCTAFSVIGVCTAVALKKRARRRQVVGGEDVDGVESMISKKWGDGGCGWGSIKRVLMGTVRWSGASKWDERPLPLLAVQQYEGDVGWQSHNSVSPVWQRPILMGEKCELPRFSGLILYDETGQPLHQPDKETIQQEKTSVVRTTLRDLL</sequence>
<dbReference type="OrthoDB" id="1874222at2759"/>